<evidence type="ECO:0000256" key="4">
    <source>
        <dbReference type="ARBA" id="ARBA00022603"/>
    </source>
</evidence>
<comment type="subcellular location">
    <subcellularLocation>
        <location evidence="1">Cytoplasm</location>
    </subcellularLocation>
</comment>
<dbReference type="Pfam" id="PF10672">
    <property type="entry name" value="Methyltrans_SAM"/>
    <property type="match status" value="1"/>
</dbReference>
<keyword evidence="2" id="KW-0963">Cytoplasm</keyword>
<organism evidence="10 11">
    <name type="scientific">Thioflexithrix psekupsensis</name>
    <dbReference type="NCBI Taxonomy" id="1570016"/>
    <lineage>
        <taxon>Bacteria</taxon>
        <taxon>Pseudomonadati</taxon>
        <taxon>Pseudomonadota</taxon>
        <taxon>Gammaproteobacteria</taxon>
        <taxon>Thiotrichales</taxon>
        <taxon>Thioflexithrix</taxon>
    </lineage>
</organism>
<keyword evidence="3" id="KW-0698">rRNA processing</keyword>
<dbReference type="SUPFAM" id="SSF53335">
    <property type="entry name" value="S-adenosyl-L-methionine-dependent methyltransferases"/>
    <property type="match status" value="1"/>
</dbReference>
<feature type="domain" description="S-adenosylmethionine-dependent methyltransferase" evidence="8">
    <location>
        <begin position="184"/>
        <end position="350"/>
    </location>
</feature>
<evidence type="ECO:0000313" key="10">
    <source>
        <dbReference type="EMBL" id="OUD14137.1"/>
    </source>
</evidence>
<keyword evidence="11" id="KW-1185">Reference proteome</keyword>
<evidence type="ECO:0000256" key="2">
    <source>
        <dbReference type="ARBA" id="ARBA00022490"/>
    </source>
</evidence>
<dbReference type="InterPro" id="IPR036974">
    <property type="entry name" value="PUA_sf"/>
</dbReference>
<evidence type="ECO:0000259" key="8">
    <source>
        <dbReference type="Pfam" id="PF10672"/>
    </source>
</evidence>
<dbReference type="GO" id="GO:0006364">
    <property type="term" value="P:rRNA processing"/>
    <property type="evidence" value="ECO:0007669"/>
    <property type="project" value="UniProtKB-KW"/>
</dbReference>
<dbReference type="InterPro" id="IPR015947">
    <property type="entry name" value="PUA-like_sf"/>
</dbReference>
<dbReference type="PANTHER" id="PTHR42873">
    <property type="entry name" value="RIBOSOMAL RNA LARGE SUBUNIT METHYLTRANSFERASE"/>
    <property type="match status" value="1"/>
</dbReference>
<keyword evidence="6" id="KW-0949">S-adenosyl-L-methionine</keyword>
<name>A0A251X8T4_9GAMM</name>
<dbReference type="GO" id="GO:0005737">
    <property type="term" value="C:cytoplasm"/>
    <property type="evidence" value="ECO:0007669"/>
    <property type="project" value="UniProtKB-SubCell"/>
</dbReference>
<comment type="similarity">
    <text evidence="7">Belongs to the methyltransferase superfamily. RlmI family.</text>
</comment>
<evidence type="ECO:0000256" key="1">
    <source>
        <dbReference type="ARBA" id="ARBA00004496"/>
    </source>
</evidence>
<accession>A0A251X8T4</accession>
<dbReference type="GO" id="GO:0003723">
    <property type="term" value="F:RNA binding"/>
    <property type="evidence" value="ECO:0007669"/>
    <property type="project" value="InterPro"/>
</dbReference>
<dbReference type="Gene3D" id="2.30.130.10">
    <property type="entry name" value="PUA domain"/>
    <property type="match status" value="1"/>
</dbReference>
<dbReference type="GO" id="GO:0008168">
    <property type="term" value="F:methyltransferase activity"/>
    <property type="evidence" value="ECO:0007669"/>
    <property type="project" value="UniProtKB-KW"/>
</dbReference>
<dbReference type="Gene3D" id="3.30.750.80">
    <property type="entry name" value="RNA methyltransferase domain (HRMD) like"/>
    <property type="match status" value="1"/>
</dbReference>
<dbReference type="AlphaFoldDB" id="A0A251X8T4"/>
<gene>
    <name evidence="10" type="ORF">TPSD3_07320</name>
</gene>
<dbReference type="PROSITE" id="PS50890">
    <property type="entry name" value="PUA"/>
    <property type="match status" value="1"/>
</dbReference>
<dbReference type="PANTHER" id="PTHR42873:SF1">
    <property type="entry name" value="S-ADENOSYLMETHIONINE-DEPENDENT METHYLTRANSFERASE DOMAIN-CONTAINING PROTEIN"/>
    <property type="match status" value="1"/>
</dbReference>
<evidence type="ECO:0000313" key="11">
    <source>
        <dbReference type="Proteomes" id="UP000194798"/>
    </source>
</evidence>
<evidence type="ECO:0000256" key="7">
    <source>
        <dbReference type="ARBA" id="ARBA00038091"/>
    </source>
</evidence>
<dbReference type="Pfam" id="PF17785">
    <property type="entry name" value="PUA_3"/>
    <property type="match status" value="1"/>
</dbReference>
<reference evidence="10 11" key="1">
    <citation type="submission" date="2016-12" db="EMBL/GenBank/DDBJ databases">
        <title>Thioflexothrix psekupsii D3 genome sequencing and assembly.</title>
        <authorList>
            <person name="Fomenkov A."/>
            <person name="Vincze T."/>
            <person name="Grabovich M."/>
            <person name="Anton B.P."/>
            <person name="Dubinina G."/>
            <person name="Orlova M."/>
            <person name="Belousova E."/>
            <person name="Roberts R.J."/>
        </authorList>
    </citation>
    <scope>NUCLEOTIDE SEQUENCE [LARGE SCALE GENOMIC DNA]</scope>
    <source>
        <strain evidence="10">D3</strain>
    </source>
</reference>
<dbReference type="CDD" id="cd11572">
    <property type="entry name" value="RlmI_M_like"/>
    <property type="match status" value="1"/>
</dbReference>
<evidence type="ECO:0000259" key="9">
    <source>
        <dbReference type="Pfam" id="PF17785"/>
    </source>
</evidence>
<dbReference type="OrthoDB" id="9805492at2"/>
<dbReference type="CDD" id="cd21153">
    <property type="entry name" value="PUA_RlmI"/>
    <property type="match status" value="1"/>
</dbReference>
<dbReference type="EMBL" id="MSLT01000012">
    <property type="protein sequence ID" value="OUD14137.1"/>
    <property type="molecule type" value="Genomic_DNA"/>
</dbReference>
<feature type="domain" description="RlmI-like PUA" evidence="9">
    <location>
        <begin position="7"/>
        <end position="72"/>
    </location>
</feature>
<dbReference type="GO" id="GO:0032259">
    <property type="term" value="P:methylation"/>
    <property type="evidence" value="ECO:0007669"/>
    <property type="project" value="UniProtKB-KW"/>
</dbReference>
<dbReference type="Proteomes" id="UP000194798">
    <property type="component" value="Unassembled WGS sequence"/>
</dbReference>
<dbReference type="InterPro" id="IPR029063">
    <property type="entry name" value="SAM-dependent_MTases_sf"/>
</dbReference>
<evidence type="ECO:0000256" key="6">
    <source>
        <dbReference type="ARBA" id="ARBA00022691"/>
    </source>
</evidence>
<dbReference type="InterPro" id="IPR019614">
    <property type="entry name" value="SAM-dep_methyl-trfase"/>
</dbReference>
<proteinExistence type="inferred from homology"/>
<dbReference type="Gene3D" id="3.40.50.150">
    <property type="entry name" value="Vaccinia Virus protein VP39"/>
    <property type="match status" value="1"/>
</dbReference>
<comment type="caution">
    <text evidence="10">The sequence shown here is derived from an EMBL/GenBank/DDBJ whole genome shotgun (WGS) entry which is preliminary data.</text>
</comment>
<keyword evidence="4 10" id="KW-0489">Methyltransferase</keyword>
<dbReference type="SUPFAM" id="SSF88697">
    <property type="entry name" value="PUA domain-like"/>
    <property type="match status" value="1"/>
</dbReference>
<dbReference type="RefSeq" id="WP_086487923.1">
    <property type="nucleotide sequence ID" value="NZ_MSLT01000012.1"/>
</dbReference>
<sequence>MSLPPLFLKKNADRRLRAGHLWIYSNEVNVDKSPLRQFEAGQQVTVFGHDEKPLGSAYVNAASLICARLFTREPDVLLDRGLIAHRMNIALSVRQRLFTQPCYRLIYGESDGLPGLVVDRYDTICVVQLGTAGMERLKDDVIAALEKLLKPAAIVLRNDSSVRSMEDLTPYVEVVSGTLPPEPILVENSTRFRVPILDGQKTGWFYDHRLNRARLQSYVRGLRVLDLFSYVGGWGVQAAVAGASEVWCVDSSQHALDHIPLNAQLNGVADRVHTLQEDVFEALKNFKQNQDKFDVVILDPPAFIKRRKDQQAGEAAYRRINQLAMTLLKRDGLLVSASCSLHLPAETLLDLIRAMGRHVDRHVQLLEQGHQGPDHPIHPAIPETAYLKAFFCRVLPSL</sequence>
<keyword evidence="5 10" id="KW-0808">Transferase</keyword>
<evidence type="ECO:0000256" key="3">
    <source>
        <dbReference type="ARBA" id="ARBA00022552"/>
    </source>
</evidence>
<evidence type="ECO:0000256" key="5">
    <source>
        <dbReference type="ARBA" id="ARBA00022679"/>
    </source>
</evidence>
<protein>
    <submittedName>
        <fullName evidence="10">rRNA large subunit methyltransferase I</fullName>
    </submittedName>
</protein>
<dbReference type="CDD" id="cd02440">
    <property type="entry name" value="AdoMet_MTases"/>
    <property type="match status" value="1"/>
</dbReference>
<dbReference type="InterPro" id="IPR041532">
    <property type="entry name" value="RlmI-like_PUA"/>
</dbReference>